<name>A0A317PTT2_9HYPH</name>
<gene>
    <name evidence="3" type="ORF">DFR52_1011044</name>
</gene>
<keyword evidence="2" id="KW-0472">Membrane</keyword>
<evidence type="ECO:0000256" key="1">
    <source>
        <dbReference type="SAM" id="MobiDB-lite"/>
    </source>
</evidence>
<feature type="transmembrane region" description="Helical" evidence="2">
    <location>
        <begin position="466"/>
        <end position="487"/>
    </location>
</feature>
<accession>A0A317PTT2</accession>
<keyword evidence="2" id="KW-0812">Transmembrane</keyword>
<evidence type="ECO:0000313" key="3">
    <source>
        <dbReference type="EMBL" id="PWW04347.1"/>
    </source>
</evidence>
<organism evidence="3 4">
    <name type="scientific">Hoeflea marina</name>
    <dbReference type="NCBI Taxonomy" id="274592"/>
    <lineage>
        <taxon>Bacteria</taxon>
        <taxon>Pseudomonadati</taxon>
        <taxon>Pseudomonadota</taxon>
        <taxon>Alphaproteobacteria</taxon>
        <taxon>Hyphomicrobiales</taxon>
        <taxon>Rhizobiaceae</taxon>
        <taxon>Hoeflea</taxon>
    </lineage>
</organism>
<dbReference type="Proteomes" id="UP000246352">
    <property type="component" value="Unassembled WGS sequence"/>
</dbReference>
<proteinExistence type="predicted"/>
<reference evidence="3 4" key="1">
    <citation type="submission" date="2018-05" db="EMBL/GenBank/DDBJ databases">
        <title>Genomic Encyclopedia of Type Strains, Phase IV (KMG-IV): sequencing the most valuable type-strain genomes for metagenomic binning, comparative biology and taxonomic classification.</title>
        <authorList>
            <person name="Goeker M."/>
        </authorList>
    </citation>
    <scope>NUCLEOTIDE SEQUENCE [LARGE SCALE GENOMIC DNA]</scope>
    <source>
        <strain evidence="3 4">DSM 16791</strain>
    </source>
</reference>
<keyword evidence="4" id="KW-1185">Reference proteome</keyword>
<dbReference type="AlphaFoldDB" id="A0A317PTT2"/>
<feature type="transmembrane region" description="Helical" evidence="2">
    <location>
        <begin position="398"/>
        <end position="418"/>
    </location>
</feature>
<sequence length="494" mass="53852">MLDALPPGTKLGNGLREGLQDIPTFSPRSRKPELLWESLRMDTLEQSLTPTAQKLAPHLTWTLGWALSTQAAHSKIVAPPEPLVRHEIAEGTINAREQAFSEYMREPLRNLGLDSSRWKLMGSSSGVEARTKLVRSLAGAAPTGKPELVFFLDRKDFAQPLREMTNAWKGETRELPPPDLVEAYVKSLAGKAVYLVGHIEGPAFIMKRSDGQVERHDVSHLVDLAIKYNVKLFPLGCRGVEAGAPVGFSRNITTTEVAAFLAEVPMDPTRMADLLKPFELLGDAWFNVDLVNNLIETAVVKTEGPTFTDAEARFKFSSGGPGGPPPPSGPGGGSGDSSGGGVQANALDSPVRSSIDWASNIAAEDFDDWFDEWRGRQLPWYWKGGIGQIVRYVPENPFRSAVILAFLLGGITHSAAWVSERPTILGSRKTAWIARAGSVVAMMSGVSLVLLIAAGILWFIAFWVMLFIHIPVIFVIAVALVGLLYLFKDFQAES</sequence>
<evidence type="ECO:0000313" key="4">
    <source>
        <dbReference type="Proteomes" id="UP000246352"/>
    </source>
</evidence>
<feature type="region of interest" description="Disordered" evidence="1">
    <location>
        <begin position="312"/>
        <end position="345"/>
    </location>
</feature>
<feature type="compositionally biased region" description="Gly residues" evidence="1">
    <location>
        <begin position="330"/>
        <end position="342"/>
    </location>
</feature>
<dbReference type="EMBL" id="QGTR01000001">
    <property type="protein sequence ID" value="PWW04347.1"/>
    <property type="molecule type" value="Genomic_DNA"/>
</dbReference>
<feature type="transmembrane region" description="Helical" evidence="2">
    <location>
        <begin position="439"/>
        <end position="460"/>
    </location>
</feature>
<keyword evidence="2" id="KW-1133">Transmembrane helix</keyword>
<comment type="caution">
    <text evidence="3">The sequence shown here is derived from an EMBL/GenBank/DDBJ whole genome shotgun (WGS) entry which is preliminary data.</text>
</comment>
<evidence type="ECO:0000256" key="2">
    <source>
        <dbReference type="SAM" id="Phobius"/>
    </source>
</evidence>
<feature type="region of interest" description="Disordered" evidence="1">
    <location>
        <begin position="1"/>
        <end position="26"/>
    </location>
</feature>
<protein>
    <submittedName>
        <fullName evidence="3">Uncharacterized protein</fullName>
    </submittedName>
</protein>